<keyword evidence="3" id="KW-0694">RNA-binding</keyword>
<protein>
    <submittedName>
        <fullName evidence="6">LSU ribosomal protein L3p (L3e)</fullName>
    </submittedName>
</protein>
<dbReference type="Gene3D" id="3.30.160.810">
    <property type="match status" value="1"/>
</dbReference>
<evidence type="ECO:0000256" key="2">
    <source>
        <dbReference type="ARBA" id="ARBA00022730"/>
    </source>
</evidence>
<evidence type="ECO:0000256" key="4">
    <source>
        <dbReference type="ARBA" id="ARBA00022980"/>
    </source>
</evidence>
<dbReference type="AlphaFoldDB" id="A0A3B1CGR2"/>
<keyword evidence="4 6" id="KW-0689">Ribosomal protein</keyword>
<dbReference type="InterPro" id="IPR009000">
    <property type="entry name" value="Transl_B-barrel_sf"/>
</dbReference>
<dbReference type="GO" id="GO:0019843">
    <property type="term" value="F:rRNA binding"/>
    <property type="evidence" value="ECO:0007669"/>
    <property type="project" value="UniProtKB-KW"/>
</dbReference>
<comment type="similarity">
    <text evidence="1">Belongs to the universal ribosomal protein uL3 family.</text>
</comment>
<dbReference type="NCBIfam" id="TIGR03625">
    <property type="entry name" value="L3_bact"/>
    <property type="match status" value="1"/>
</dbReference>
<name>A0A3B1CGR2_9ZZZZ</name>
<dbReference type="EMBL" id="UOGF01000028">
    <property type="protein sequence ID" value="VAX27412.1"/>
    <property type="molecule type" value="Genomic_DNA"/>
</dbReference>
<evidence type="ECO:0000256" key="3">
    <source>
        <dbReference type="ARBA" id="ARBA00022884"/>
    </source>
</evidence>
<dbReference type="GO" id="GO:0022625">
    <property type="term" value="C:cytosolic large ribosomal subunit"/>
    <property type="evidence" value="ECO:0007669"/>
    <property type="project" value="TreeGrafter"/>
</dbReference>
<dbReference type="SUPFAM" id="SSF50447">
    <property type="entry name" value="Translation proteins"/>
    <property type="match status" value="1"/>
</dbReference>
<evidence type="ECO:0000313" key="6">
    <source>
        <dbReference type="EMBL" id="VAX27412.1"/>
    </source>
</evidence>
<dbReference type="GO" id="GO:0003735">
    <property type="term" value="F:structural constituent of ribosome"/>
    <property type="evidence" value="ECO:0007669"/>
    <property type="project" value="InterPro"/>
</dbReference>
<gene>
    <name evidence="6" type="ORF">MNBD_NITROSPIRAE01-2246</name>
</gene>
<dbReference type="HAMAP" id="MF_01325_B">
    <property type="entry name" value="Ribosomal_uL3_B"/>
    <property type="match status" value="1"/>
</dbReference>
<reference evidence="6" key="1">
    <citation type="submission" date="2018-06" db="EMBL/GenBank/DDBJ databases">
        <authorList>
            <person name="Zhirakovskaya E."/>
        </authorList>
    </citation>
    <scope>NUCLEOTIDE SEQUENCE</scope>
</reference>
<sequence>MIDGLIGYKLGMTQVFVDGKGLVPVTVLEVGPCKVVQLKTLEKDGYESAQISFKEVKPHRSNKPTLGHFKRAALSPSRMIREFKGGKDLSCGQVLTADIFREGQFVDVTGTSRGKGFQGVIKRHNYAGGRATHGSRFHRAPGSIGQSAYPSHVFKNKGMPGQMGDKRVTSQGLEVVSVRPEENLILVKGAVPGGKQGMVLVRKSVKGRSN</sequence>
<dbReference type="PROSITE" id="PS00474">
    <property type="entry name" value="RIBOSOMAL_L3"/>
    <property type="match status" value="1"/>
</dbReference>
<dbReference type="InterPro" id="IPR000597">
    <property type="entry name" value="Ribosomal_uL3"/>
</dbReference>
<keyword evidence="5" id="KW-0687">Ribonucleoprotein</keyword>
<keyword evidence="2" id="KW-0699">rRNA-binding</keyword>
<dbReference type="Pfam" id="PF00297">
    <property type="entry name" value="Ribosomal_L3"/>
    <property type="match status" value="1"/>
</dbReference>
<organism evidence="6">
    <name type="scientific">hydrothermal vent metagenome</name>
    <dbReference type="NCBI Taxonomy" id="652676"/>
    <lineage>
        <taxon>unclassified sequences</taxon>
        <taxon>metagenomes</taxon>
        <taxon>ecological metagenomes</taxon>
    </lineage>
</organism>
<accession>A0A3B1CGR2</accession>
<dbReference type="PANTHER" id="PTHR11229">
    <property type="entry name" value="50S RIBOSOMAL PROTEIN L3"/>
    <property type="match status" value="1"/>
</dbReference>
<dbReference type="Gene3D" id="2.40.30.10">
    <property type="entry name" value="Translation factors"/>
    <property type="match status" value="1"/>
</dbReference>
<dbReference type="GO" id="GO:0006412">
    <property type="term" value="P:translation"/>
    <property type="evidence" value="ECO:0007669"/>
    <property type="project" value="InterPro"/>
</dbReference>
<evidence type="ECO:0000256" key="5">
    <source>
        <dbReference type="ARBA" id="ARBA00023274"/>
    </source>
</evidence>
<dbReference type="PANTHER" id="PTHR11229:SF16">
    <property type="entry name" value="LARGE RIBOSOMAL SUBUNIT PROTEIN UL3C"/>
    <property type="match status" value="1"/>
</dbReference>
<dbReference type="InterPro" id="IPR019926">
    <property type="entry name" value="Ribosomal_uL3_CS"/>
</dbReference>
<dbReference type="InterPro" id="IPR019927">
    <property type="entry name" value="Ribosomal_uL3_bac/org-type"/>
</dbReference>
<dbReference type="FunFam" id="2.40.30.10:FF:000004">
    <property type="entry name" value="50S ribosomal protein L3"/>
    <property type="match status" value="1"/>
</dbReference>
<evidence type="ECO:0000256" key="1">
    <source>
        <dbReference type="ARBA" id="ARBA00006540"/>
    </source>
</evidence>
<proteinExistence type="inferred from homology"/>